<dbReference type="Pfam" id="PF10732">
    <property type="entry name" value="DUF2524"/>
    <property type="match status" value="1"/>
</dbReference>
<feature type="coiled-coil region" evidence="1">
    <location>
        <begin position="46"/>
        <end position="81"/>
    </location>
</feature>
<proteinExistence type="predicted"/>
<evidence type="ECO:0008006" key="4">
    <source>
        <dbReference type="Google" id="ProtNLM"/>
    </source>
</evidence>
<dbReference type="AlphaFoldDB" id="A0A084H0V6"/>
<keyword evidence="3" id="KW-1185">Reference proteome</keyword>
<evidence type="ECO:0000313" key="2">
    <source>
        <dbReference type="EMBL" id="KEZ53218.1"/>
    </source>
</evidence>
<dbReference type="EMBL" id="JNVC02000003">
    <property type="protein sequence ID" value="KEZ53218.1"/>
    <property type="molecule type" value="Genomic_DNA"/>
</dbReference>
<reference evidence="2 3" key="1">
    <citation type="journal article" date="2005" name="Int. J. Syst. Evol. Microbiol.">
        <title>Bacillus cibi sp. nov., isolated from jeotgal, a traditional Korean fermented seafood.</title>
        <authorList>
            <person name="Yoon J.H."/>
            <person name="Lee C.H."/>
            <person name="Oh T.K."/>
        </authorList>
    </citation>
    <scope>NUCLEOTIDE SEQUENCE [LARGE SCALE GENOMIC DNA]</scope>
    <source>
        <strain evidence="2 3">DSM 16189</strain>
    </source>
</reference>
<evidence type="ECO:0000256" key="1">
    <source>
        <dbReference type="SAM" id="Coils"/>
    </source>
</evidence>
<dbReference type="STRING" id="246786.GS18_0207930"/>
<dbReference type="InterPro" id="IPR019668">
    <property type="entry name" value="Uncharacterised_YtzC"/>
</dbReference>
<organism evidence="2 3">
    <name type="scientific">Metabacillus indicus</name>
    <name type="common">Bacillus indicus</name>
    <dbReference type="NCBI Taxonomy" id="246786"/>
    <lineage>
        <taxon>Bacteria</taxon>
        <taxon>Bacillati</taxon>
        <taxon>Bacillota</taxon>
        <taxon>Bacilli</taxon>
        <taxon>Bacillales</taxon>
        <taxon>Bacillaceae</taxon>
        <taxon>Metabacillus</taxon>
    </lineage>
</organism>
<gene>
    <name evidence="2" type="ORF">GS18_0207930</name>
</gene>
<name>A0A084H0V6_METID</name>
<keyword evidence="1" id="KW-0175">Coiled coil</keyword>
<evidence type="ECO:0000313" key="3">
    <source>
        <dbReference type="Proteomes" id="UP000028549"/>
    </source>
</evidence>
<comment type="caution">
    <text evidence="2">The sequence shown here is derived from an EMBL/GenBank/DDBJ whole genome shotgun (WGS) entry which is preliminary data.</text>
</comment>
<dbReference type="RefSeq" id="WP_029278879.1">
    <property type="nucleotide sequence ID" value="NZ_CANLZQ010000001.1"/>
</dbReference>
<protein>
    <recommendedName>
        <fullName evidence="4">DUF2524 domain-containing protein</fullName>
    </recommendedName>
</protein>
<sequence length="87" mass="10241">MATRQSVTECLDNCSNTYDFAQSQYTEGRKQEHYNDTEYSKAQQMLEDAVNECNALSLSANDQQKEQLYRMRIQLQQLQNEMILLDH</sequence>
<dbReference type="Proteomes" id="UP000028549">
    <property type="component" value="Unassembled WGS sequence"/>
</dbReference>
<dbReference type="OrthoDB" id="2970872at2"/>
<accession>A0A084H0V6</accession>